<evidence type="ECO:0000256" key="2">
    <source>
        <dbReference type="ARBA" id="ARBA00022692"/>
    </source>
</evidence>
<proteinExistence type="predicted"/>
<keyword evidence="5" id="KW-0472">Membrane</keyword>
<keyword evidence="4 5" id="KW-1133">Transmembrane helix</keyword>
<keyword evidence="3" id="KW-0732">Signal</keyword>
<accession>A0A8S1E2A7</accession>
<dbReference type="AlphaFoldDB" id="A0A8S1E2A7"/>
<dbReference type="GO" id="GO:0016020">
    <property type="term" value="C:membrane"/>
    <property type="evidence" value="ECO:0007669"/>
    <property type="project" value="UniProtKB-SubCell"/>
</dbReference>
<gene>
    <name evidence="6" type="ORF">CLODIP_2_CD13014</name>
</gene>
<comment type="subcellular location">
    <subcellularLocation>
        <location evidence="1">Membrane</location>
        <topology evidence="1">Single-pass type I membrane protein</topology>
    </subcellularLocation>
</comment>
<dbReference type="Proteomes" id="UP000494165">
    <property type="component" value="Unassembled WGS sequence"/>
</dbReference>
<evidence type="ECO:0000313" key="7">
    <source>
        <dbReference type="Proteomes" id="UP000494165"/>
    </source>
</evidence>
<evidence type="ECO:0008006" key="8">
    <source>
        <dbReference type="Google" id="ProtNLM"/>
    </source>
</evidence>
<evidence type="ECO:0000256" key="4">
    <source>
        <dbReference type="ARBA" id="ARBA00022989"/>
    </source>
</evidence>
<evidence type="ECO:0000256" key="5">
    <source>
        <dbReference type="SAM" id="Phobius"/>
    </source>
</evidence>
<keyword evidence="2 5" id="KW-0812">Transmembrane</keyword>
<reference evidence="6 7" key="1">
    <citation type="submission" date="2020-04" db="EMBL/GenBank/DDBJ databases">
        <authorList>
            <person name="Alioto T."/>
            <person name="Alioto T."/>
            <person name="Gomez Garrido J."/>
        </authorList>
    </citation>
    <scope>NUCLEOTIDE SEQUENCE [LARGE SCALE GENOMIC DNA]</scope>
</reference>
<evidence type="ECO:0000313" key="6">
    <source>
        <dbReference type="EMBL" id="CAB3388637.1"/>
    </source>
</evidence>
<name>A0A8S1E2A7_9INSE</name>
<dbReference type="PANTHER" id="PTHR13055">
    <property type="entry name" value="TUMOR ENDOTHELIAL MARKER 7 RELATED"/>
    <property type="match status" value="1"/>
</dbReference>
<evidence type="ECO:0000256" key="1">
    <source>
        <dbReference type="ARBA" id="ARBA00004479"/>
    </source>
</evidence>
<comment type="caution">
    <text evidence="6">The sequence shown here is derived from an EMBL/GenBank/DDBJ whole genome shotgun (WGS) entry which is preliminary data.</text>
</comment>
<organism evidence="6 7">
    <name type="scientific">Cloeon dipterum</name>
    <dbReference type="NCBI Taxonomy" id="197152"/>
    <lineage>
        <taxon>Eukaryota</taxon>
        <taxon>Metazoa</taxon>
        <taxon>Ecdysozoa</taxon>
        <taxon>Arthropoda</taxon>
        <taxon>Hexapoda</taxon>
        <taxon>Insecta</taxon>
        <taxon>Pterygota</taxon>
        <taxon>Palaeoptera</taxon>
        <taxon>Ephemeroptera</taxon>
        <taxon>Pisciforma</taxon>
        <taxon>Baetidae</taxon>
        <taxon>Cloeon</taxon>
    </lineage>
</organism>
<feature type="transmembrane region" description="Helical" evidence="5">
    <location>
        <begin position="397"/>
        <end position="420"/>
    </location>
</feature>
<dbReference type="OrthoDB" id="6285106at2759"/>
<evidence type="ECO:0000256" key="3">
    <source>
        <dbReference type="ARBA" id="ARBA00022729"/>
    </source>
</evidence>
<dbReference type="InterPro" id="IPR031152">
    <property type="entry name" value="PLXDC"/>
</dbReference>
<keyword evidence="7" id="KW-1185">Reference proteome</keyword>
<sequence length="453" mass="52225">MPGKILCFVLHEGNSKDRECFWNVVFLNFNEMNLILIKMSWFLLFTFVLALPSIVHCEHVNRRNNANNVETFRVRGAHYVSEMKTSNLGNVWAKIDAKEENQIDLSNFNSSERSRYQKTVYLSFGFPFYDFPVRSLTVMLDGYVSLESKSVPPKRYIAPLMASCGGFQISNKTNSSVKWEDNGSLFYVQWENMVVSTALGRQETLSFQLVLWQDGSIYFYYKNISSDLKQIDFLRGGDIRIGLADYFAYRSAGKKKVFYDLIDFTRFDELYTFRNSVRIALLPRNTCSSNEDCASCTLTTLSEFGYKCGWCPVLNRCINEINQNRAKLFGVCQRDVIWNDPSKCAEIKYISRVQKLNRTRKITLLTTEKPISKAIQTASPTANDGNKKSGNLISSTFQLNIFLVVNLMISLPCISLYCFLSRRESQNEMPIMQHEEPVSMLEFSDNERLKTHM</sequence>
<dbReference type="PANTHER" id="PTHR13055:SF12">
    <property type="entry name" value="LD40707P"/>
    <property type="match status" value="1"/>
</dbReference>
<dbReference type="EMBL" id="CADEPI010000839">
    <property type="protein sequence ID" value="CAB3388637.1"/>
    <property type="molecule type" value="Genomic_DNA"/>
</dbReference>
<protein>
    <recommendedName>
        <fullName evidence="8">PSI domain-containing protein</fullName>
    </recommendedName>
</protein>